<dbReference type="PATRIC" id="fig|1604020.3.peg.1364"/>
<comment type="similarity">
    <text evidence="1 3">Belongs to the CpcS/CpeS biliprotein lyase family.</text>
</comment>
<dbReference type="Gene3D" id="2.40.128.20">
    <property type="match status" value="1"/>
</dbReference>
<dbReference type="InterPro" id="IPR012674">
    <property type="entry name" value="Calycin"/>
</dbReference>
<protein>
    <recommendedName>
        <fullName evidence="3">Chromophore lyase CpcS/CpeS</fullName>
        <ecNumber evidence="3">4.-.-.-</ecNumber>
    </recommendedName>
</protein>
<comment type="caution">
    <text evidence="5">The sequence shown here is derived from an EMBL/GenBank/DDBJ whole genome shotgun (WGS) entry which is preliminary data.</text>
</comment>
<keyword evidence="2 3" id="KW-0456">Lyase</keyword>
<dbReference type="Pfam" id="PF09367">
    <property type="entry name" value="CpeS"/>
    <property type="match status" value="1"/>
</dbReference>
<reference evidence="5 6" key="1">
    <citation type="submission" date="2015-01" db="EMBL/GenBank/DDBJ databases">
        <title>Lifestyle Evolution in Cyanobacterial Symbionts of Sponges.</title>
        <authorList>
            <person name="Burgsdorf I."/>
            <person name="Slaby B.M."/>
            <person name="Handley K.M."/>
            <person name="Haber M."/>
            <person name="Blom J."/>
            <person name="Marshall C.W."/>
            <person name="Gilbert J.A."/>
            <person name="Hentschel U."/>
            <person name="Steindler L."/>
        </authorList>
    </citation>
    <scope>NUCLEOTIDE SEQUENCE [LARGE SCALE GENOMIC DNA]</scope>
    <source>
        <strain evidence="5">SP3</strain>
    </source>
</reference>
<proteinExistence type="inferred from homology"/>
<dbReference type="GO" id="GO:0016829">
    <property type="term" value="F:lyase activity"/>
    <property type="evidence" value="ECO:0007669"/>
    <property type="project" value="UniProtKB-KW"/>
</dbReference>
<evidence type="ECO:0000256" key="3">
    <source>
        <dbReference type="HAMAP-Rule" id="MF_01459"/>
    </source>
</evidence>
<dbReference type="EMBL" id="JXQG01000045">
    <property type="protein sequence ID" value="KKZ11652.1"/>
    <property type="molecule type" value="Genomic_DNA"/>
</dbReference>
<evidence type="ECO:0000313" key="6">
    <source>
        <dbReference type="Proteomes" id="UP000035067"/>
    </source>
</evidence>
<evidence type="ECO:0000256" key="4">
    <source>
        <dbReference type="SAM" id="MobiDB-lite"/>
    </source>
</evidence>
<sequence>MAMGEDGGKSRPNGVVPAPSPPPFQPPATVQELLERCAGRWLSLRTLVTVSREEEGWDQSESAQLEFSWQPTEPGPELGVLRLHGTRQPDFQLHMVGAAGDREGRFAGSDGRRGHWRFDSDHVLQLTWCSGDQQFAERIWFSKANLRLRSRTVSCRNNPSAVQACAFYSEIRRLQR</sequence>
<dbReference type="CDD" id="cd16339">
    <property type="entry name" value="CpcS"/>
    <property type="match status" value="1"/>
</dbReference>
<comment type="function">
    <text evidence="3">Covalently attaches a chromophore to Cys residue(s) of phycobiliproteins.</text>
</comment>
<dbReference type="HAMAP" id="MF_01459">
    <property type="entry name" value="Chrphore_lyase_CpxS"/>
    <property type="match status" value="1"/>
</dbReference>
<dbReference type="InterPro" id="IPR018536">
    <property type="entry name" value="CpcS/CpeS"/>
</dbReference>
<evidence type="ECO:0000256" key="2">
    <source>
        <dbReference type="ARBA" id="ARBA00023239"/>
    </source>
</evidence>
<accession>A0A0G2IVY4</accession>
<evidence type="ECO:0000313" key="5">
    <source>
        <dbReference type="EMBL" id="KKZ11652.1"/>
    </source>
</evidence>
<dbReference type="AlphaFoldDB" id="A0A0G2IVY4"/>
<gene>
    <name evidence="3" type="primary">cpcS</name>
    <name evidence="5" type="ORF">TE42_07375</name>
</gene>
<dbReference type="Proteomes" id="UP000035067">
    <property type="component" value="Unassembled WGS sequence"/>
</dbReference>
<evidence type="ECO:0000256" key="1">
    <source>
        <dbReference type="ARBA" id="ARBA00010681"/>
    </source>
</evidence>
<feature type="region of interest" description="Disordered" evidence="4">
    <location>
        <begin position="1"/>
        <end position="28"/>
    </location>
</feature>
<name>A0A0G2IVY4_9SYNE</name>
<organism evidence="5 6">
    <name type="scientific">Candidatus Synechococcus spongiarum SP3</name>
    <dbReference type="NCBI Taxonomy" id="1604020"/>
    <lineage>
        <taxon>Bacteria</taxon>
        <taxon>Bacillati</taxon>
        <taxon>Cyanobacteriota</taxon>
        <taxon>Cyanophyceae</taxon>
        <taxon>Synechococcales</taxon>
        <taxon>Synechococcaceae</taxon>
        <taxon>Synechococcus</taxon>
    </lineage>
</organism>
<dbReference type="EC" id="4.-.-.-" evidence="3"/>
<dbReference type="GO" id="GO:0017006">
    <property type="term" value="P:protein-tetrapyrrole linkage"/>
    <property type="evidence" value="ECO:0007669"/>
    <property type="project" value="UniProtKB-UniRule"/>
</dbReference>